<gene>
    <name evidence="1" type="ORF">CTheo_1238</name>
</gene>
<protein>
    <submittedName>
        <fullName evidence="1">Uncharacterized protein</fullName>
    </submittedName>
</protein>
<evidence type="ECO:0000313" key="2">
    <source>
        <dbReference type="Proteomes" id="UP000383932"/>
    </source>
</evidence>
<dbReference type="OrthoDB" id="5522061at2759"/>
<keyword evidence="2" id="KW-1185">Reference proteome</keyword>
<dbReference type="AlphaFoldDB" id="A0A5N5QW13"/>
<dbReference type="Proteomes" id="UP000383932">
    <property type="component" value="Unassembled WGS sequence"/>
</dbReference>
<comment type="caution">
    <text evidence="1">The sequence shown here is derived from an EMBL/GenBank/DDBJ whole genome shotgun (WGS) entry which is preliminary data.</text>
</comment>
<proteinExistence type="predicted"/>
<reference evidence="1 2" key="1">
    <citation type="journal article" date="2019" name="Fungal Biol. Biotechnol.">
        <title>Draft genome sequence of fastidious pathogen Ceratobasidium theobromae, which causes vascular-streak dieback in Theobroma cacao.</title>
        <authorList>
            <person name="Ali S.S."/>
            <person name="Asman A."/>
            <person name="Shao J."/>
            <person name="Firmansyah A.P."/>
            <person name="Susilo A.W."/>
            <person name="Rosmana A."/>
            <person name="McMahon P."/>
            <person name="Junaid M."/>
            <person name="Guest D."/>
            <person name="Kheng T.Y."/>
            <person name="Meinhardt L.W."/>
            <person name="Bailey B.A."/>
        </authorList>
    </citation>
    <scope>NUCLEOTIDE SEQUENCE [LARGE SCALE GENOMIC DNA]</scope>
    <source>
        <strain evidence="1 2">CT2</strain>
    </source>
</reference>
<accession>A0A5N5QW13</accession>
<sequence>MAFNSLLRVCKSLFQSHFHQRVSSEAIFNDPAVPLHPTWSVEKLLSTYPAPQLSDETLIRLHRLSAMHPPPPGSNQRERLILELQELLRLVEAVKLVDTSTLGAAEGAEIPDSRIWPKGRGIDLTSKANHILEARGEALLKHTSKQVDGQYVVESAPRSITGRQR</sequence>
<organism evidence="1 2">
    <name type="scientific">Ceratobasidium theobromae</name>
    <dbReference type="NCBI Taxonomy" id="1582974"/>
    <lineage>
        <taxon>Eukaryota</taxon>
        <taxon>Fungi</taxon>
        <taxon>Dikarya</taxon>
        <taxon>Basidiomycota</taxon>
        <taxon>Agaricomycotina</taxon>
        <taxon>Agaricomycetes</taxon>
        <taxon>Cantharellales</taxon>
        <taxon>Ceratobasidiaceae</taxon>
        <taxon>Ceratobasidium</taxon>
    </lineage>
</organism>
<evidence type="ECO:0000313" key="1">
    <source>
        <dbReference type="EMBL" id="KAB5595366.1"/>
    </source>
</evidence>
<dbReference type="EMBL" id="SSOP01000010">
    <property type="protein sequence ID" value="KAB5595366.1"/>
    <property type="molecule type" value="Genomic_DNA"/>
</dbReference>
<name>A0A5N5QW13_9AGAM</name>